<evidence type="ECO:0000313" key="2">
    <source>
        <dbReference type="Proteomes" id="UP000245133"/>
    </source>
</evidence>
<keyword evidence="2" id="KW-1185">Reference proteome</keyword>
<sequence length="193" mass="21758">MAKASKALTKNANKPSDLLQICKERFEANLIRHPNLSWDQIVTCLEKNPKKKKALAWMEETGGEPDVVLMQGIAQSICFVDCSLETPVGRRSLCYDDEALHSRKENKPKGSAKGMIKSLDLHLLSEVEYRHLQTIGSFDTKTSSWIETPLAIRTLGGALFCDRRYNTVFSYHNGAESYYAVRGFRTLLKLSES</sequence>
<dbReference type="Pfam" id="PF14066">
    <property type="entry name" value="DUF4256"/>
    <property type="match status" value="1"/>
</dbReference>
<organism evidence="1 2">
    <name type="scientific">Leptospira ryugenii</name>
    <dbReference type="NCBI Taxonomy" id="1917863"/>
    <lineage>
        <taxon>Bacteria</taxon>
        <taxon>Pseudomonadati</taxon>
        <taxon>Spirochaetota</taxon>
        <taxon>Spirochaetia</taxon>
        <taxon>Leptospirales</taxon>
        <taxon>Leptospiraceae</taxon>
        <taxon>Leptospira</taxon>
    </lineage>
</organism>
<protein>
    <recommendedName>
        <fullName evidence="3">PF14066 family protein</fullName>
    </recommendedName>
</protein>
<evidence type="ECO:0000313" key="1">
    <source>
        <dbReference type="EMBL" id="GBF50075.1"/>
    </source>
</evidence>
<dbReference type="InterPro" id="IPR025352">
    <property type="entry name" value="DUF4256"/>
</dbReference>
<accession>A0A2P2DZM5</accession>
<dbReference type="Proteomes" id="UP000245133">
    <property type="component" value="Unassembled WGS sequence"/>
</dbReference>
<proteinExistence type="predicted"/>
<gene>
    <name evidence="1" type="ORF">LPTSP4_15980</name>
</gene>
<name>A0A2P2DZM5_9LEPT</name>
<dbReference type="RefSeq" id="WP_108975510.1">
    <property type="nucleotide sequence ID" value="NZ_BFBB01000003.1"/>
</dbReference>
<reference evidence="1 2" key="1">
    <citation type="submission" date="2018-02" db="EMBL/GenBank/DDBJ databases">
        <title>Novel Leptospira species isolated from soil and water in Japan.</title>
        <authorList>
            <person name="Nakao R."/>
            <person name="Masuzawa T."/>
        </authorList>
    </citation>
    <scope>NUCLEOTIDE SEQUENCE [LARGE SCALE GENOMIC DNA]</scope>
    <source>
        <strain evidence="1 2">YH101</strain>
    </source>
</reference>
<dbReference type="OrthoDB" id="8442276at2"/>
<comment type="caution">
    <text evidence="1">The sequence shown here is derived from an EMBL/GenBank/DDBJ whole genome shotgun (WGS) entry which is preliminary data.</text>
</comment>
<dbReference type="AlphaFoldDB" id="A0A2P2DZM5"/>
<evidence type="ECO:0008006" key="3">
    <source>
        <dbReference type="Google" id="ProtNLM"/>
    </source>
</evidence>
<dbReference type="EMBL" id="BFBB01000003">
    <property type="protein sequence ID" value="GBF50075.1"/>
    <property type="molecule type" value="Genomic_DNA"/>
</dbReference>